<dbReference type="EMBL" id="MU277222">
    <property type="protein sequence ID" value="KAI0059953.1"/>
    <property type="molecule type" value="Genomic_DNA"/>
</dbReference>
<reference evidence="1" key="1">
    <citation type="submission" date="2021-03" db="EMBL/GenBank/DDBJ databases">
        <authorList>
            <consortium name="DOE Joint Genome Institute"/>
            <person name="Ahrendt S."/>
            <person name="Looney B.P."/>
            <person name="Miyauchi S."/>
            <person name="Morin E."/>
            <person name="Drula E."/>
            <person name="Courty P.E."/>
            <person name="Chicoki N."/>
            <person name="Fauchery L."/>
            <person name="Kohler A."/>
            <person name="Kuo A."/>
            <person name="Labutti K."/>
            <person name="Pangilinan J."/>
            <person name="Lipzen A."/>
            <person name="Riley R."/>
            <person name="Andreopoulos W."/>
            <person name="He G."/>
            <person name="Johnson J."/>
            <person name="Barry K.W."/>
            <person name="Grigoriev I.V."/>
            <person name="Nagy L."/>
            <person name="Hibbett D."/>
            <person name="Henrissat B."/>
            <person name="Matheny P.B."/>
            <person name="Labbe J."/>
            <person name="Martin F."/>
        </authorList>
    </citation>
    <scope>NUCLEOTIDE SEQUENCE</scope>
    <source>
        <strain evidence="1">HHB10654</strain>
    </source>
</reference>
<accession>A0ACB8STX4</accession>
<keyword evidence="2" id="KW-1185">Reference proteome</keyword>
<evidence type="ECO:0000313" key="1">
    <source>
        <dbReference type="EMBL" id="KAI0059953.1"/>
    </source>
</evidence>
<protein>
    <submittedName>
        <fullName evidence="1">Uncharacterized protein</fullName>
    </submittedName>
</protein>
<sequence length="811" mass="92938">MSGAPPDHLDRYINAATHSLDEADSIIVKSTNGRSVKPKDFARRVLGAANQVFPVLESIANIHPITQAICSVFKAITKLETDRRDNDDRIAVTHHTMTLSVFALKLLSNVVRREPIAGHLRSPLARLENLMKEFGNFTSLYYAHKQSLLRVLRAGEYKTRLQEFTNRFQQHKNEINELIGYQTAINVHDIRMQVGNMSGNVNKILETLGQDSAREQAATKMVRELGGPDAVIRNERLLAQVAQQLGEKVNQNVKVTLREDLGYLLQENESQFKKKIDSAVMQLSEAVIRSRDAILRQLNEGPHELLEDEDIKIKWRNSVKTRLLVDAIHDRFELKFRQYYLDNEQFHPDAWTLMILSKVMFHSSIADAIDEDSSGFISVHEVNHFLSRRPEHWSVPEWLAFWAQGWSELNDDYREAIQERLEEIVDDAESVAEGNEYGMKKFLQIVTQFATSLTMEDDSDDDSTNAFDNSVDDEEYADELGRLKYEYQKIEEARLEEELATTVVDDPSSLISVMGQPRIELSLLPVIYVWLGKVHDLVKRAQNEDLEDDEDFNPEQVLETMMVILWVFNGRMSELTRVWRQQRMSVSMQIQCFCGGVFSAWYSESQKSDNILKKLATLLDGDSDDDEEDEDGDEDKPEQEAQKFKRLRGDVDQKLQEMWKRMNTRMDSLDSRLGNIEEMLRALVVGDGGAVKVPTNSKQSKELPSLRRAQEASYDSPRQRQSNSPQNSSPRQQNSSPRQKNSSPRPPNTPPRAQNSSPAYGHGRQQSGNHSRQQPSSYGRGDWEDEEEDSDQDDDRTAFDPAYSPYRSSYR</sequence>
<evidence type="ECO:0000313" key="2">
    <source>
        <dbReference type="Proteomes" id="UP000814140"/>
    </source>
</evidence>
<gene>
    <name evidence="1" type="ORF">BV25DRAFT_1918082</name>
</gene>
<name>A0ACB8STX4_9AGAM</name>
<dbReference type="Proteomes" id="UP000814140">
    <property type="component" value="Unassembled WGS sequence"/>
</dbReference>
<reference evidence="1" key="2">
    <citation type="journal article" date="2022" name="New Phytol.">
        <title>Evolutionary transition to the ectomycorrhizal habit in the genomes of a hyperdiverse lineage of mushroom-forming fungi.</title>
        <authorList>
            <person name="Looney B."/>
            <person name="Miyauchi S."/>
            <person name="Morin E."/>
            <person name="Drula E."/>
            <person name="Courty P.E."/>
            <person name="Kohler A."/>
            <person name="Kuo A."/>
            <person name="LaButti K."/>
            <person name="Pangilinan J."/>
            <person name="Lipzen A."/>
            <person name="Riley R."/>
            <person name="Andreopoulos W."/>
            <person name="He G."/>
            <person name="Johnson J."/>
            <person name="Nolan M."/>
            <person name="Tritt A."/>
            <person name="Barry K.W."/>
            <person name="Grigoriev I.V."/>
            <person name="Nagy L.G."/>
            <person name="Hibbett D."/>
            <person name="Henrissat B."/>
            <person name="Matheny P.B."/>
            <person name="Labbe J."/>
            <person name="Martin F.M."/>
        </authorList>
    </citation>
    <scope>NUCLEOTIDE SEQUENCE</scope>
    <source>
        <strain evidence="1">HHB10654</strain>
    </source>
</reference>
<proteinExistence type="predicted"/>
<comment type="caution">
    <text evidence="1">The sequence shown here is derived from an EMBL/GenBank/DDBJ whole genome shotgun (WGS) entry which is preliminary data.</text>
</comment>
<organism evidence="1 2">
    <name type="scientific">Artomyces pyxidatus</name>
    <dbReference type="NCBI Taxonomy" id="48021"/>
    <lineage>
        <taxon>Eukaryota</taxon>
        <taxon>Fungi</taxon>
        <taxon>Dikarya</taxon>
        <taxon>Basidiomycota</taxon>
        <taxon>Agaricomycotina</taxon>
        <taxon>Agaricomycetes</taxon>
        <taxon>Russulales</taxon>
        <taxon>Auriscalpiaceae</taxon>
        <taxon>Artomyces</taxon>
    </lineage>
</organism>